<comment type="caution">
    <text evidence="3">The sequence shown here is derived from an EMBL/GenBank/DDBJ whole genome shotgun (WGS) entry which is preliminary data.</text>
</comment>
<dbReference type="AlphaFoldDB" id="A0A9N8X503"/>
<feature type="signal peptide" evidence="2">
    <location>
        <begin position="1"/>
        <end position="18"/>
    </location>
</feature>
<name>A0A9N8X503_9BURK</name>
<dbReference type="RefSeq" id="WP_228882166.1">
    <property type="nucleotide sequence ID" value="NZ_CAJQZC010000010.1"/>
</dbReference>
<evidence type="ECO:0000256" key="2">
    <source>
        <dbReference type="SAM" id="SignalP"/>
    </source>
</evidence>
<sequence>MNPTLRKVLVAMSLVALAAGPAGCKRADTSSDSGATGMSNSASTPAAAGAMAASGASQ</sequence>
<organism evidence="3 4">
    <name type="scientific">Paraburkholderia saeva</name>
    <dbReference type="NCBI Taxonomy" id="2777537"/>
    <lineage>
        <taxon>Bacteria</taxon>
        <taxon>Pseudomonadati</taxon>
        <taxon>Pseudomonadota</taxon>
        <taxon>Betaproteobacteria</taxon>
        <taxon>Burkholderiales</taxon>
        <taxon>Burkholderiaceae</taxon>
        <taxon>Paraburkholderia</taxon>
    </lineage>
</organism>
<protein>
    <submittedName>
        <fullName evidence="3">Uncharacterized protein</fullName>
    </submittedName>
</protein>
<feature type="region of interest" description="Disordered" evidence="1">
    <location>
        <begin position="21"/>
        <end position="58"/>
    </location>
</feature>
<evidence type="ECO:0000313" key="4">
    <source>
        <dbReference type="Proteomes" id="UP000789704"/>
    </source>
</evidence>
<keyword evidence="4" id="KW-1185">Reference proteome</keyword>
<feature type="compositionally biased region" description="Low complexity" evidence="1">
    <location>
        <begin position="39"/>
        <end position="58"/>
    </location>
</feature>
<reference evidence="3" key="1">
    <citation type="submission" date="2021-04" db="EMBL/GenBank/DDBJ databases">
        <authorList>
            <person name="Vanwijnsberghe S."/>
        </authorList>
    </citation>
    <scope>NUCLEOTIDE SEQUENCE</scope>
    <source>
        <strain evidence="3">LMG 31841</strain>
    </source>
</reference>
<evidence type="ECO:0000313" key="3">
    <source>
        <dbReference type="EMBL" id="CAG4917516.1"/>
    </source>
</evidence>
<dbReference type="Proteomes" id="UP000789704">
    <property type="component" value="Unassembled WGS sequence"/>
</dbReference>
<feature type="chain" id="PRO_5040428415" evidence="2">
    <location>
        <begin position="19"/>
        <end position="58"/>
    </location>
</feature>
<proteinExistence type="predicted"/>
<dbReference type="EMBL" id="CAJQZC010000010">
    <property type="protein sequence ID" value="CAG4917516.1"/>
    <property type="molecule type" value="Genomic_DNA"/>
</dbReference>
<evidence type="ECO:0000256" key="1">
    <source>
        <dbReference type="SAM" id="MobiDB-lite"/>
    </source>
</evidence>
<gene>
    <name evidence="3" type="ORF">LMG31841_04690</name>
</gene>
<accession>A0A9N8X503</accession>
<keyword evidence="2" id="KW-0732">Signal</keyword>